<reference evidence="1 2" key="1">
    <citation type="journal article" date="2022" name="bioRxiv">
        <title>Genomics of Preaxostyla Flagellates Illuminates Evolutionary Transitions and the Path Towards Mitochondrial Loss.</title>
        <authorList>
            <person name="Novak L.V.F."/>
            <person name="Treitli S.C."/>
            <person name="Pyrih J."/>
            <person name="Halakuc P."/>
            <person name="Pipaliya S.V."/>
            <person name="Vacek V."/>
            <person name="Brzon O."/>
            <person name="Soukal P."/>
            <person name="Eme L."/>
            <person name="Dacks J.B."/>
            <person name="Karnkowska A."/>
            <person name="Elias M."/>
            <person name="Hampl V."/>
        </authorList>
    </citation>
    <scope>NUCLEOTIDE SEQUENCE [LARGE SCALE GENOMIC DNA]</scope>
    <source>
        <strain evidence="1">NAU3</strain>
        <tissue evidence="1">Gut</tissue>
    </source>
</reference>
<protein>
    <submittedName>
        <fullName evidence="1">Uncharacterized protein</fullName>
    </submittedName>
</protein>
<dbReference type="EMBL" id="JARBJD010000034">
    <property type="protein sequence ID" value="KAK2958945.1"/>
    <property type="molecule type" value="Genomic_DNA"/>
</dbReference>
<sequence length="294" mass="32931">MPAYRRIVLSRHIVSVTPISNASPCSLQAFNGLTLYWLFLRPFVLPIDCQIHPLLKSHLYSEEQTSHFTAHITIVTSIQFRTETKSEGNSSSDIISTLKLISTPSFPQFNATISSSTLKDDYLILRKKLTPTSNTTGPRLELNNNQKTDTLLTSFQAPLSQFFLLSHDFFHTFSPSGNSLNVHDILTALESAADIDVAAMLMDRKLVLSALLSTNTSIVSKDYVLRRFTIERLLPMSSTLPFPSIPIKLLFYALLMCMSHSDLAKTECLLRLELLSQLVDIARSVNPEHVRCAT</sequence>
<organism evidence="1 2">
    <name type="scientific">Blattamonas nauphoetae</name>
    <dbReference type="NCBI Taxonomy" id="2049346"/>
    <lineage>
        <taxon>Eukaryota</taxon>
        <taxon>Metamonada</taxon>
        <taxon>Preaxostyla</taxon>
        <taxon>Oxymonadida</taxon>
        <taxon>Blattamonas</taxon>
    </lineage>
</organism>
<keyword evidence="2" id="KW-1185">Reference proteome</keyword>
<gene>
    <name evidence="1" type="ORF">BLNAU_6194</name>
</gene>
<proteinExistence type="predicted"/>
<name>A0ABQ9Y5B9_9EUKA</name>
<accession>A0ABQ9Y5B9</accession>
<evidence type="ECO:0000313" key="2">
    <source>
        <dbReference type="Proteomes" id="UP001281761"/>
    </source>
</evidence>
<evidence type="ECO:0000313" key="1">
    <source>
        <dbReference type="EMBL" id="KAK2958945.1"/>
    </source>
</evidence>
<comment type="caution">
    <text evidence="1">The sequence shown here is derived from an EMBL/GenBank/DDBJ whole genome shotgun (WGS) entry which is preliminary data.</text>
</comment>
<dbReference type="Proteomes" id="UP001281761">
    <property type="component" value="Unassembled WGS sequence"/>
</dbReference>